<evidence type="ECO:0000313" key="4">
    <source>
        <dbReference type="EMBL" id="AWB96446.1"/>
    </source>
</evidence>
<keyword evidence="5" id="KW-1185">Reference proteome</keyword>
<evidence type="ECO:0000256" key="3">
    <source>
        <dbReference type="SAM" id="SignalP"/>
    </source>
</evidence>
<accession>A0A2S0WYP0</accession>
<sequence length="274" mass="27728">MTRGVAAAALATMLLGGGVAAAHAAGDEVRSALTCPEPPNVRGIELSATVLGPPPKPEPTSTAAPTPVPSCGPSAPPVSRPSGSTPVGSSGGSGSPSTRGPGSVAPGASVEPVVDLPPGPDEFELGGVLYLGGLSSGYSPSPNPFGGDLQLWFTVRNVSDSAITMRADFWMEGPFGNRIGQVDDVRVVNLKPGERRTISADVPGVGQWTLISAHARLTPPKVVDGTELTPVTRDAFVFAPPWLIGVTAAALLGAAAVRHFLRRAELPIVAGETA</sequence>
<name>A0A2S0WYP0_9MICO</name>
<feature type="region of interest" description="Disordered" evidence="1">
    <location>
        <begin position="47"/>
        <end position="119"/>
    </location>
</feature>
<keyword evidence="2" id="KW-1133">Transmembrane helix</keyword>
<dbReference type="RefSeq" id="WP_108596243.1">
    <property type="nucleotide sequence ID" value="NZ_CP028913.1"/>
</dbReference>
<dbReference type="Proteomes" id="UP000244729">
    <property type="component" value="Chromosome"/>
</dbReference>
<reference evidence="4 5" key="1">
    <citation type="submission" date="2018-04" db="EMBL/GenBank/DDBJ databases">
        <authorList>
            <person name="Li J."/>
        </authorList>
    </citation>
    <scope>NUCLEOTIDE SEQUENCE [LARGE SCALE GENOMIC DNA]</scope>
    <source>
        <strain evidence="5">30A</strain>
    </source>
</reference>
<feature type="transmembrane region" description="Helical" evidence="2">
    <location>
        <begin position="235"/>
        <end position="257"/>
    </location>
</feature>
<evidence type="ECO:0008006" key="6">
    <source>
        <dbReference type="Google" id="ProtNLM"/>
    </source>
</evidence>
<evidence type="ECO:0000313" key="5">
    <source>
        <dbReference type="Proteomes" id="UP000244729"/>
    </source>
</evidence>
<dbReference type="OrthoDB" id="5007898at2"/>
<protein>
    <recommendedName>
        <fullName evidence="6">DUF916 domain-containing protein</fullName>
    </recommendedName>
</protein>
<organism evidence="4 5">
    <name type="scientific">Agromyces badenianii</name>
    <dbReference type="NCBI Taxonomy" id="2080742"/>
    <lineage>
        <taxon>Bacteria</taxon>
        <taxon>Bacillati</taxon>
        <taxon>Actinomycetota</taxon>
        <taxon>Actinomycetes</taxon>
        <taxon>Micrococcales</taxon>
        <taxon>Microbacteriaceae</taxon>
        <taxon>Agromyces</taxon>
    </lineage>
</organism>
<proteinExistence type="predicted"/>
<dbReference type="AlphaFoldDB" id="A0A2S0WYP0"/>
<feature type="signal peptide" evidence="3">
    <location>
        <begin position="1"/>
        <end position="24"/>
    </location>
</feature>
<evidence type="ECO:0000256" key="2">
    <source>
        <dbReference type="SAM" id="Phobius"/>
    </source>
</evidence>
<gene>
    <name evidence="4" type="ORF">DCE93_12970</name>
</gene>
<keyword evidence="3" id="KW-0732">Signal</keyword>
<dbReference type="KEGG" id="agm:DCE93_12970"/>
<evidence type="ECO:0000256" key="1">
    <source>
        <dbReference type="SAM" id="MobiDB-lite"/>
    </source>
</evidence>
<feature type="compositionally biased region" description="Pro residues" evidence="1">
    <location>
        <begin position="66"/>
        <end position="79"/>
    </location>
</feature>
<dbReference type="EMBL" id="CP028913">
    <property type="protein sequence ID" value="AWB96446.1"/>
    <property type="molecule type" value="Genomic_DNA"/>
</dbReference>
<keyword evidence="2" id="KW-0472">Membrane</keyword>
<feature type="chain" id="PRO_5015721129" description="DUF916 domain-containing protein" evidence="3">
    <location>
        <begin position="25"/>
        <end position="274"/>
    </location>
</feature>
<keyword evidence="2" id="KW-0812">Transmembrane</keyword>